<reference evidence="1" key="1">
    <citation type="submission" date="2019-03" db="EMBL/GenBank/DDBJ databases">
        <title>Single cell metagenomics reveals metabolic interactions within the superorganism composed of flagellate Streblomastix strix and complex community of Bacteroidetes bacteria on its surface.</title>
        <authorList>
            <person name="Treitli S.C."/>
            <person name="Kolisko M."/>
            <person name="Husnik F."/>
            <person name="Keeling P."/>
            <person name="Hampl V."/>
        </authorList>
    </citation>
    <scope>NUCLEOTIDE SEQUENCE</scope>
    <source>
        <strain evidence="1">STM</strain>
    </source>
</reference>
<accession>A0A5J4SHG3</accession>
<organism evidence="1">
    <name type="scientific">termite gut metagenome</name>
    <dbReference type="NCBI Taxonomy" id="433724"/>
    <lineage>
        <taxon>unclassified sequences</taxon>
        <taxon>metagenomes</taxon>
        <taxon>organismal metagenomes</taxon>
    </lineage>
</organism>
<sequence length="88" mass="10635">MPTLIEILDEVYTKLSLYETVDRNPIIKDFPKKEYSEVWRIETEVEVNSFQKGIRLFVVFDGHFPLSIPRIYLSQENYEEIKIYPTYR</sequence>
<dbReference type="EMBL" id="SNRY01000180">
    <property type="protein sequence ID" value="KAA6345212.1"/>
    <property type="molecule type" value="Genomic_DNA"/>
</dbReference>
<gene>
    <name evidence="1" type="ORF">EZS27_007188</name>
</gene>
<comment type="caution">
    <text evidence="1">The sequence shown here is derived from an EMBL/GenBank/DDBJ whole genome shotgun (WGS) entry which is preliminary data.</text>
</comment>
<evidence type="ECO:0000313" key="1">
    <source>
        <dbReference type="EMBL" id="KAA6345212.1"/>
    </source>
</evidence>
<dbReference type="AlphaFoldDB" id="A0A5J4SHG3"/>
<proteinExistence type="predicted"/>
<protein>
    <submittedName>
        <fullName evidence="1">Uncharacterized protein</fullName>
    </submittedName>
</protein>
<name>A0A5J4SHG3_9ZZZZ</name>